<dbReference type="PROSITE" id="PS00211">
    <property type="entry name" value="ABC_TRANSPORTER_1"/>
    <property type="match status" value="1"/>
</dbReference>
<dbReference type="SUPFAM" id="SSF52540">
    <property type="entry name" value="P-loop containing nucleoside triphosphate hydrolases"/>
    <property type="match status" value="1"/>
</dbReference>
<proteinExistence type="inferred from homology"/>
<dbReference type="PANTHER" id="PTHR46743">
    <property type="entry name" value="TEICHOIC ACIDS EXPORT ATP-BINDING PROTEIN TAGH"/>
    <property type="match status" value="1"/>
</dbReference>
<keyword evidence="4 6" id="KW-0067">ATP-binding</keyword>
<dbReference type="InterPro" id="IPR050683">
    <property type="entry name" value="Bact_Polysacc_Export_ATP-bd"/>
</dbReference>
<sequence length="258" mass="28151">MAEAIVLQNVVKEFTLRYHRTFREITVAKAKGQKTSEKFNAIDDVSFTVEEGESIGLMGLNGSGKSTLLKVINGVMRPDSGTALTRGRIAGLIATGAGFHPQLSGTENLVLNAAILGMSERELKRKYDDIVEFADLGRTLDAPVGHYSSGQKARLGFAVAVHVDSDIFLADEVLAVGDKPFKVKCMRKMREIRDSGRTLVFVSHSPGAVAKMCTRGIVLEKGRLGFDGDVADAIHYLQYDRTDDEDELETDDEIGNDI</sequence>
<dbReference type="InterPro" id="IPR003593">
    <property type="entry name" value="AAA+_ATPase"/>
</dbReference>
<keyword evidence="7" id="KW-1185">Reference proteome</keyword>
<dbReference type="OrthoDB" id="9778870at2"/>
<evidence type="ECO:0000256" key="3">
    <source>
        <dbReference type="ARBA" id="ARBA00022741"/>
    </source>
</evidence>
<dbReference type="GO" id="GO:0140359">
    <property type="term" value="F:ABC-type transporter activity"/>
    <property type="evidence" value="ECO:0007669"/>
    <property type="project" value="InterPro"/>
</dbReference>
<protein>
    <submittedName>
        <fullName evidence="6">ABC transporter ATP-binding protein</fullName>
    </submittedName>
</protein>
<dbReference type="GO" id="GO:0005524">
    <property type="term" value="F:ATP binding"/>
    <property type="evidence" value="ECO:0007669"/>
    <property type="project" value="UniProtKB-KW"/>
</dbReference>
<comment type="similarity">
    <text evidence="1">Belongs to the ABC transporter superfamily.</text>
</comment>
<dbReference type="GO" id="GO:0016020">
    <property type="term" value="C:membrane"/>
    <property type="evidence" value="ECO:0007669"/>
    <property type="project" value="InterPro"/>
</dbReference>
<comment type="caution">
    <text evidence="6">The sequence shown here is derived from an EMBL/GenBank/DDBJ whole genome shotgun (WGS) entry which is preliminary data.</text>
</comment>
<dbReference type="GO" id="GO:0016887">
    <property type="term" value="F:ATP hydrolysis activity"/>
    <property type="evidence" value="ECO:0007669"/>
    <property type="project" value="InterPro"/>
</dbReference>
<dbReference type="InterPro" id="IPR027417">
    <property type="entry name" value="P-loop_NTPase"/>
</dbReference>
<dbReference type="Gene3D" id="3.40.50.300">
    <property type="entry name" value="P-loop containing nucleotide triphosphate hydrolases"/>
    <property type="match status" value="1"/>
</dbReference>
<evidence type="ECO:0000256" key="4">
    <source>
        <dbReference type="ARBA" id="ARBA00022840"/>
    </source>
</evidence>
<dbReference type="InterPro" id="IPR015860">
    <property type="entry name" value="ABC_transpr_TagH-like"/>
</dbReference>
<keyword evidence="3" id="KW-0547">Nucleotide-binding</keyword>
<evidence type="ECO:0000256" key="1">
    <source>
        <dbReference type="ARBA" id="ARBA00005417"/>
    </source>
</evidence>
<dbReference type="SMART" id="SM00382">
    <property type="entry name" value="AAA"/>
    <property type="match status" value="1"/>
</dbReference>
<dbReference type="Pfam" id="PF00005">
    <property type="entry name" value="ABC_tran"/>
    <property type="match status" value="1"/>
</dbReference>
<dbReference type="InterPro" id="IPR017871">
    <property type="entry name" value="ABC_transporter-like_CS"/>
</dbReference>
<evidence type="ECO:0000259" key="5">
    <source>
        <dbReference type="PROSITE" id="PS50893"/>
    </source>
</evidence>
<dbReference type="Proteomes" id="UP000307087">
    <property type="component" value="Unassembled WGS sequence"/>
</dbReference>
<evidence type="ECO:0000313" key="7">
    <source>
        <dbReference type="Proteomes" id="UP000307087"/>
    </source>
</evidence>
<evidence type="ECO:0000256" key="2">
    <source>
        <dbReference type="ARBA" id="ARBA00022448"/>
    </source>
</evidence>
<dbReference type="CDD" id="cd03220">
    <property type="entry name" value="ABC_KpsT_Wzt"/>
    <property type="match status" value="1"/>
</dbReference>
<dbReference type="AlphaFoldDB" id="A0A4S8NN09"/>
<dbReference type="EMBL" id="STGW01000002">
    <property type="protein sequence ID" value="THV17871.1"/>
    <property type="molecule type" value="Genomic_DNA"/>
</dbReference>
<gene>
    <name evidence="6" type="ORF">E9934_05265</name>
</gene>
<evidence type="ECO:0000313" key="6">
    <source>
        <dbReference type="EMBL" id="THV17871.1"/>
    </source>
</evidence>
<dbReference type="RefSeq" id="WP_136561806.1">
    <property type="nucleotide sequence ID" value="NZ_BAABLS010000001.1"/>
</dbReference>
<reference evidence="6 7" key="1">
    <citation type="journal article" date="2009" name="Int. J. Syst. Evol. Microbiol.">
        <title>Nocardioides caeni sp. nov., isolated from wastewater.</title>
        <authorList>
            <person name="Yoon J.H."/>
            <person name="Kang S.J."/>
            <person name="Park S."/>
            <person name="Kim W."/>
            <person name="Oh T.K."/>
        </authorList>
    </citation>
    <scope>NUCLEOTIDE SEQUENCE [LARGE SCALE GENOMIC DNA]</scope>
    <source>
        <strain evidence="6 7">DSM 23134</strain>
    </source>
</reference>
<organism evidence="6 7">
    <name type="scientific">Nocardioides caeni</name>
    <dbReference type="NCBI Taxonomy" id="574700"/>
    <lineage>
        <taxon>Bacteria</taxon>
        <taxon>Bacillati</taxon>
        <taxon>Actinomycetota</taxon>
        <taxon>Actinomycetes</taxon>
        <taxon>Propionibacteriales</taxon>
        <taxon>Nocardioidaceae</taxon>
        <taxon>Nocardioides</taxon>
    </lineage>
</organism>
<feature type="domain" description="ABC transporter" evidence="5">
    <location>
        <begin position="22"/>
        <end position="246"/>
    </location>
</feature>
<dbReference type="InterPro" id="IPR003439">
    <property type="entry name" value="ABC_transporter-like_ATP-bd"/>
</dbReference>
<dbReference type="PANTHER" id="PTHR46743:SF2">
    <property type="entry name" value="TEICHOIC ACIDS EXPORT ATP-BINDING PROTEIN TAGH"/>
    <property type="match status" value="1"/>
</dbReference>
<accession>A0A4S8NN09</accession>
<keyword evidence="2" id="KW-0813">Transport</keyword>
<name>A0A4S8NN09_9ACTN</name>
<dbReference type="PROSITE" id="PS50893">
    <property type="entry name" value="ABC_TRANSPORTER_2"/>
    <property type="match status" value="1"/>
</dbReference>